<dbReference type="Pfam" id="PF02458">
    <property type="entry name" value="Transferase"/>
    <property type="match status" value="1"/>
</dbReference>
<dbReference type="PANTHER" id="PTHR31623">
    <property type="entry name" value="F21J9.9"/>
    <property type="match status" value="1"/>
</dbReference>
<evidence type="ECO:0000256" key="2">
    <source>
        <dbReference type="ARBA" id="ARBA00022679"/>
    </source>
</evidence>
<evidence type="ECO:0000313" key="5">
    <source>
        <dbReference type="Proteomes" id="UP001188597"/>
    </source>
</evidence>
<protein>
    <recommendedName>
        <fullName evidence="6">Acyltransferase</fullName>
    </recommendedName>
</protein>
<reference evidence="4" key="1">
    <citation type="submission" date="2022-12" db="EMBL/GenBank/DDBJ databases">
        <title>Draft genome assemblies for two species of Escallonia (Escalloniales).</title>
        <authorList>
            <person name="Chanderbali A."/>
            <person name="Dervinis C."/>
            <person name="Anghel I."/>
            <person name="Soltis D."/>
            <person name="Soltis P."/>
            <person name="Zapata F."/>
        </authorList>
    </citation>
    <scope>NUCLEOTIDE SEQUENCE</scope>
    <source>
        <strain evidence="4">UCBG64.0493</strain>
        <tissue evidence="4">Leaf</tissue>
    </source>
</reference>
<evidence type="ECO:0008006" key="6">
    <source>
        <dbReference type="Google" id="ProtNLM"/>
    </source>
</evidence>
<proteinExistence type="inferred from homology"/>
<dbReference type="AlphaFoldDB" id="A0AA88X6B0"/>
<sequence>MFCLPHTLTNDTPSDDQILPSAAQRHSLPSPQKLCRIRCNGRDPANGLDGGLSSAASTELGALDSEAGSNFLCKCYSDALKNAPTMLQEMFVRRSAEPQLLSLEKARMGDERVNLGISPAPRTKLANNRLSGEIPYSFGYMVPGLKEILFLNNQFTGCIPQVVGLWQDLQVFVLSFNSWMGHFPDSISCFNEIQVSVQLNIFASGSGIAVGVHFLHKMLDAVSMAAFLQCWAVIARDGDKEATLHQLHLTARSGLFPPVEAVPSTEQYLLKPHWVAKEGTGVRTRFVFDATAISALKAKARSQLVPNPSAVLAVLSFIRKCAVAASGKPTKPSVLACAVNIGPEWCRLCLYTVLEIFVCEAMVTSVLSDEDEREKQLPNLVCLLRAAIAKVDSGLTQFLQGVTRFTKVSSFWEEMEEINSRGSVDRPLADETIVLNS</sequence>
<keyword evidence="5" id="KW-1185">Reference proteome</keyword>
<comment type="similarity">
    <text evidence="1">Belongs to the plant acyltransferase family.</text>
</comment>
<keyword evidence="3" id="KW-0012">Acyltransferase</keyword>
<name>A0AA88X6B0_9ASTE</name>
<comment type="caution">
    <text evidence="4">The sequence shown here is derived from an EMBL/GenBank/DDBJ whole genome shotgun (WGS) entry which is preliminary data.</text>
</comment>
<dbReference type="InterPro" id="IPR032675">
    <property type="entry name" value="LRR_dom_sf"/>
</dbReference>
<dbReference type="GO" id="GO:0016746">
    <property type="term" value="F:acyltransferase activity"/>
    <property type="evidence" value="ECO:0007669"/>
    <property type="project" value="UniProtKB-KW"/>
</dbReference>
<evidence type="ECO:0000256" key="3">
    <source>
        <dbReference type="ARBA" id="ARBA00023315"/>
    </source>
</evidence>
<dbReference type="Gene3D" id="3.30.559.10">
    <property type="entry name" value="Chloramphenicol acetyltransferase-like domain"/>
    <property type="match status" value="2"/>
</dbReference>
<dbReference type="Gene3D" id="3.80.10.10">
    <property type="entry name" value="Ribonuclease Inhibitor"/>
    <property type="match status" value="1"/>
</dbReference>
<evidence type="ECO:0000256" key="1">
    <source>
        <dbReference type="ARBA" id="ARBA00009861"/>
    </source>
</evidence>
<dbReference type="SUPFAM" id="SSF52058">
    <property type="entry name" value="L domain-like"/>
    <property type="match status" value="1"/>
</dbReference>
<keyword evidence="2" id="KW-0808">Transferase</keyword>
<dbReference type="InterPro" id="IPR023213">
    <property type="entry name" value="CAT-like_dom_sf"/>
</dbReference>
<organism evidence="4 5">
    <name type="scientific">Escallonia herrerae</name>
    <dbReference type="NCBI Taxonomy" id="1293975"/>
    <lineage>
        <taxon>Eukaryota</taxon>
        <taxon>Viridiplantae</taxon>
        <taxon>Streptophyta</taxon>
        <taxon>Embryophyta</taxon>
        <taxon>Tracheophyta</taxon>
        <taxon>Spermatophyta</taxon>
        <taxon>Magnoliopsida</taxon>
        <taxon>eudicotyledons</taxon>
        <taxon>Gunneridae</taxon>
        <taxon>Pentapetalae</taxon>
        <taxon>asterids</taxon>
        <taxon>campanulids</taxon>
        <taxon>Escalloniales</taxon>
        <taxon>Escalloniaceae</taxon>
        <taxon>Escallonia</taxon>
    </lineage>
</organism>
<accession>A0AA88X6B0</accession>
<dbReference type="Proteomes" id="UP001188597">
    <property type="component" value="Unassembled WGS sequence"/>
</dbReference>
<dbReference type="EMBL" id="JAVXUP010000056">
    <property type="protein sequence ID" value="KAK3040316.1"/>
    <property type="molecule type" value="Genomic_DNA"/>
</dbReference>
<dbReference type="PANTHER" id="PTHR31623:SF110">
    <property type="entry name" value="VINORINE SYNTHASE-LIKE"/>
    <property type="match status" value="1"/>
</dbReference>
<evidence type="ECO:0000313" key="4">
    <source>
        <dbReference type="EMBL" id="KAK3040316.1"/>
    </source>
</evidence>
<gene>
    <name evidence="4" type="ORF">RJ639_029370</name>
</gene>